<feature type="compositionally biased region" description="Pro residues" evidence="5">
    <location>
        <begin position="45"/>
        <end position="54"/>
    </location>
</feature>
<dbReference type="InterPro" id="IPR001650">
    <property type="entry name" value="Helicase_C-like"/>
</dbReference>
<feature type="region of interest" description="Disordered" evidence="5">
    <location>
        <begin position="1"/>
        <end position="58"/>
    </location>
</feature>
<evidence type="ECO:0000313" key="8">
    <source>
        <dbReference type="EMBL" id="KZV92701.1"/>
    </source>
</evidence>
<dbReference type="PROSITE" id="PS51192">
    <property type="entry name" value="HELICASE_ATP_BIND_1"/>
    <property type="match status" value="1"/>
</dbReference>
<evidence type="ECO:0008006" key="10">
    <source>
        <dbReference type="Google" id="ProtNLM"/>
    </source>
</evidence>
<dbReference type="InterPro" id="IPR038718">
    <property type="entry name" value="SNF2-like_sf"/>
</dbReference>
<evidence type="ECO:0000259" key="7">
    <source>
        <dbReference type="PROSITE" id="PS51194"/>
    </source>
</evidence>
<feature type="domain" description="Helicase ATP-binding" evidence="6">
    <location>
        <begin position="144"/>
        <end position="317"/>
    </location>
</feature>
<evidence type="ECO:0000256" key="2">
    <source>
        <dbReference type="ARBA" id="ARBA00022801"/>
    </source>
</evidence>
<proteinExistence type="predicted"/>
<dbReference type="InterPro" id="IPR050628">
    <property type="entry name" value="SNF2_RAD54_helicase_TF"/>
</dbReference>
<organism evidence="8 9">
    <name type="scientific">Exidia glandulosa HHB12029</name>
    <dbReference type="NCBI Taxonomy" id="1314781"/>
    <lineage>
        <taxon>Eukaryota</taxon>
        <taxon>Fungi</taxon>
        <taxon>Dikarya</taxon>
        <taxon>Basidiomycota</taxon>
        <taxon>Agaricomycotina</taxon>
        <taxon>Agaricomycetes</taxon>
        <taxon>Auriculariales</taxon>
        <taxon>Exidiaceae</taxon>
        <taxon>Exidia</taxon>
    </lineage>
</organism>
<dbReference type="EMBL" id="KV426003">
    <property type="protein sequence ID" value="KZV92701.1"/>
    <property type="molecule type" value="Genomic_DNA"/>
</dbReference>
<feature type="domain" description="Helicase C-terminal" evidence="7">
    <location>
        <begin position="529"/>
        <end position="695"/>
    </location>
</feature>
<dbReference type="InterPro" id="IPR014001">
    <property type="entry name" value="Helicase_ATP-bd"/>
</dbReference>
<dbReference type="InterPro" id="IPR000330">
    <property type="entry name" value="SNF2_N"/>
</dbReference>
<keyword evidence="4" id="KW-0067">ATP-binding</keyword>
<evidence type="ECO:0000256" key="4">
    <source>
        <dbReference type="ARBA" id="ARBA00022840"/>
    </source>
</evidence>
<dbReference type="SUPFAM" id="SSF52540">
    <property type="entry name" value="P-loop containing nucleoside triphosphate hydrolases"/>
    <property type="match status" value="2"/>
</dbReference>
<dbReference type="PROSITE" id="PS51194">
    <property type="entry name" value="HELICASE_CTER"/>
    <property type="match status" value="1"/>
</dbReference>
<evidence type="ECO:0000313" key="9">
    <source>
        <dbReference type="Proteomes" id="UP000077266"/>
    </source>
</evidence>
<dbReference type="InParanoid" id="A0A165HZZ8"/>
<dbReference type="Pfam" id="PF00271">
    <property type="entry name" value="Helicase_C"/>
    <property type="match status" value="1"/>
</dbReference>
<keyword evidence="2" id="KW-0378">Hydrolase</keyword>
<sequence length="708" mass="79733">MYARALTTHLSAPSHYTKPSPAQLAPERPRYGPYPATGQVKKSIPPAPVRPPPPRLHRTPEQQMVLSINKGDVLSIPEIDKKLLPSGLKKTLLLHQLQGLAWIRYMENPKFPSTQRDGVVQLWRQKVRSTKDELFNDLTQRFSAPREALGRGGIVADDMGLGKTLLLLVHILVSKDTEPVGADSPYCSTTLIIVPLSVLQTWEKEVDDSMEPGRLRFLTYHGDKAGSNMTVEHLKSYDVVITTYHTLRAHHSKKGLLFQVQWKRMILDEGHEAVNPTAKLTQAVMDVKAERRIISTGTPLINRVQDFGTQLSILQVCKPLHRAADFTKFVVKRLKDKDEDDRLQAEDRLRSIVRQTTLRRTKDMLRPDGSPLVPLPPVTVMDIPVVFSPATRAQYDQIVDLVQDRVGQLIALGKPRDISTFVLQAVTYLRLHCLASSLVKVEWLERLRQDVAKFRSDPSKLPEPQPDKMIQKALLASDFFDRDLDQEVRLSASITAARSLKLNFQKITDKLLIGEDSPEASTPSPKVQALQQELEGLPVGDKILVFSQFTTFLNKVQRDLRASGIHALRLDGSLSDVERRSVLDTFNKSDPADAAKWPKKHPRVLLLSLKAGACGLNLTVANHVYFTDPWWQPAIIQQATDRIRRIGQTKPMTVRHLWAKGTVEDRVRAIQARKAELAKDAFSWITTPVIEEDEKLARIEEAMKALGL</sequence>
<keyword evidence="9" id="KW-1185">Reference proteome</keyword>
<dbReference type="InterPro" id="IPR027417">
    <property type="entry name" value="P-loop_NTPase"/>
</dbReference>
<dbReference type="SMART" id="SM00487">
    <property type="entry name" value="DEXDc"/>
    <property type="match status" value="1"/>
</dbReference>
<dbReference type="GO" id="GO:0006281">
    <property type="term" value="P:DNA repair"/>
    <property type="evidence" value="ECO:0007669"/>
    <property type="project" value="TreeGrafter"/>
</dbReference>
<dbReference type="OrthoDB" id="448448at2759"/>
<dbReference type="GO" id="GO:0005524">
    <property type="term" value="F:ATP binding"/>
    <property type="evidence" value="ECO:0007669"/>
    <property type="project" value="UniProtKB-KW"/>
</dbReference>
<dbReference type="InterPro" id="IPR049730">
    <property type="entry name" value="SNF2/RAD54-like_C"/>
</dbReference>
<dbReference type="Gene3D" id="3.40.50.10810">
    <property type="entry name" value="Tandem AAA-ATPase domain"/>
    <property type="match status" value="1"/>
</dbReference>
<dbReference type="GO" id="GO:0008094">
    <property type="term" value="F:ATP-dependent activity, acting on DNA"/>
    <property type="evidence" value="ECO:0007669"/>
    <property type="project" value="TreeGrafter"/>
</dbReference>
<evidence type="ECO:0000256" key="5">
    <source>
        <dbReference type="SAM" id="MobiDB-lite"/>
    </source>
</evidence>
<dbReference type="GO" id="GO:0005634">
    <property type="term" value="C:nucleus"/>
    <property type="evidence" value="ECO:0007669"/>
    <property type="project" value="TreeGrafter"/>
</dbReference>
<reference evidence="8 9" key="1">
    <citation type="journal article" date="2016" name="Mol. Biol. Evol.">
        <title>Comparative Genomics of Early-Diverging Mushroom-Forming Fungi Provides Insights into the Origins of Lignocellulose Decay Capabilities.</title>
        <authorList>
            <person name="Nagy L.G."/>
            <person name="Riley R."/>
            <person name="Tritt A."/>
            <person name="Adam C."/>
            <person name="Daum C."/>
            <person name="Floudas D."/>
            <person name="Sun H."/>
            <person name="Yadav J.S."/>
            <person name="Pangilinan J."/>
            <person name="Larsson K.H."/>
            <person name="Matsuura K."/>
            <person name="Barry K."/>
            <person name="Labutti K."/>
            <person name="Kuo R."/>
            <person name="Ohm R.A."/>
            <person name="Bhattacharya S.S."/>
            <person name="Shirouzu T."/>
            <person name="Yoshinaga Y."/>
            <person name="Martin F.M."/>
            <person name="Grigoriev I.V."/>
            <person name="Hibbett D.S."/>
        </authorList>
    </citation>
    <scope>NUCLEOTIDE SEQUENCE [LARGE SCALE GENOMIC DNA]</scope>
    <source>
        <strain evidence="8 9">HHB12029</strain>
    </source>
</reference>
<keyword evidence="1" id="KW-0547">Nucleotide-binding</keyword>
<name>A0A165HZZ8_EXIGL</name>
<dbReference type="PANTHER" id="PTHR45626:SF17">
    <property type="entry name" value="HELICASE-LIKE TRANSCRIPTION FACTOR"/>
    <property type="match status" value="1"/>
</dbReference>
<dbReference type="CDD" id="cd18793">
    <property type="entry name" value="SF2_C_SNF"/>
    <property type="match status" value="1"/>
</dbReference>
<dbReference type="Proteomes" id="UP000077266">
    <property type="component" value="Unassembled WGS sequence"/>
</dbReference>
<protein>
    <recommendedName>
        <fullName evidence="10">P-loop containing nucleoside triphosphate hydrolase protein</fullName>
    </recommendedName>
</protein>
<accession>A0A165HZZ8</accession>
<dbReference type="STRING" id="1314781.A0A165HZZ8"/>
<dbReference type="SMART" id="SM00490">
    <property type="entry name" value="HELICc"/>
    <property type="match status" value="1"/>
</dbReference>
<dbReference type="GO" id="GO:0004386">
    <property type="term" value="F:helicase activity"/>
    <property type="evidence" value="ECO:0007669"/>
    <property type="project" value="UniProtKB-KW"/>
</dbReference>
<dbReference type="Pfam" id="PF00176">
    <property type="entry name" value="SNF2-rel_dom"/>
    <property type="match status" value="1"/>
</dbReference>
<gene>
    <name evidence="8" type="ORF">EXIGLDRAFT_749508</name>
</gene>
<dbReference type="PANTHER" id="PTHR45626">
    <property type="entry name" value="TRANSCRIPTION TERMINATION FACTOR 2-RELATED"/>
    <property type="match status" value="1"/>
</dbReference>
<evidence type="ECO:0000256" key="1">
    <source>
        <dbReference type="ARBA" id="ARBA00022741"/>
    </source>
</evidence>
<keyword evidence="3" id="KW-0347">Helicase</keyword>
<evidence type="ECO:0000256" key="3">
    <source>
        <dbReference type="ARBA" id="ARBA00022806"/>
    </source>
</evidence>
<dbReference type="AlphaFoldDB" id="A0A165HZZ8"/>
<dbReference type="GO" id="GO:0016787">
    <property type="term" value="F:hydrolase activity"/>
    <property type="evidence" value="ECO:0007669"/>
    <property type="project" value="UniProtKB-KW"/>
</dbReference>
<evidence type="ECO:0000259" key="6">
    <source>
        <dbReference type="PROSITE" id="PS51192"/>
    </source>
</evidence>
<dbReference type="Gene3D" id="3.40.50.300">
    <property type="entry name" value="P-loop containing nucleotide triphosphate hydrolases"/>
    <property type="match status" value="1"/>
</dbReference>